<dbReference type="InterPro" id="IPR050832">
    <property type="entry name" value="Bact_Acetyltransf"/>
</dbReference>
<dbReference type="InterPro" id="IPR016181">
    <property type="entry name" value="Acyl_CoA_acyltransferase"/>
</dbReference>
<gene>
    <name evidence="4" type="ORF">LNV07_07305</name>
</gene>
<dbReference type="PANTHER" id="PTHR43877:SF2">
    <property type="entry name" value="AMINOALKYLPHOSPHONATE N-ACETYLTRANSFERASE-RELATED"/>
    <property type="match status" value="1"/>
</dbReference>
<dbReference type="SUPFAM" id="SSF55729">
    <property type="entry name" value="Acyl-CoA N-acyltransferases (Nat)"/>
    <property type="match status" value="1"/>
</dbReference>
<dbReference type="CDD" id="cd04301">
    <property type="entry name" value="NAT_SF"/>
    <property type="match status" value="1"/>
</dbReference>
<name>A0ABT2YD06_9BURK</name>
<evidence type="ECO:0000256" key="2">
    <source>
        <dbReference type="ARBA" id="ARBA00023315"/>
    </source>
</evidence>
<dbReference type="InterPro" id="IPR000182">
    <property type="entry name" value="GNAT_dom"/>
</dbReference>
<dbReference type="Gene3D" id="3.40.630.30">
    <property type="match status" value="1"/>
</dbReference>
<keyword evidence="5" id="KW-1185">Reference proteome</keyword>
<dbReference type="PROSITE" id="PS51186">
    <property type="entry name" value="GNAT"/>
    <property type="match status" value="1"/>
</dbReference>
<sequence>MTPTMPQALIVRPISPDDFEAWQPLWDGYNAFYGRAGETALAPAITASTWARFFDPQEPVFALVAERAGELLGLSHYLFHRSTTRLDRVCYLQDLFTAPAQRGLGVGRALIAGVSEAAQEAGIDRVYWHTHESNAAGRRLYDKVGKHGGFIVYAGKP</sequence>
<evidence type="ECO:0000313" key="4">
    <source>
        <dbReference type="EMBL" id="MCV2367900.1"/>
    </source>
</evidence>
<organism evidence="4 5">
    <name type="scientific">Roseateles oligotrophus</name>
    <dbReference type="NCBI Taxonomy" id="1769250"/>
    <lineage>
        <taxon>Bacteria</taxon>
        <taxon>Pseudomonadati</taxon>
        <taxon>Pseudomonadota</taxon>
        <taxon>Betaproteobacteria</taxon>
        <taxon>Burkholderiales</taxon>
        <taxon>Sphaerotilaceae</taxon>
        <taxon>Roseateles</taxon>
    </lineage>
</organism>
<keyword evidence="2" id="KW-0012">Acyltransferase</keyword>
<evidence type="ECO:0000259" key="3">
    <source>
        <dbReference type="PROSITE" id="PS51186"/>
    </source>
</evidence>
<keyword evidence="1" id="KW-0808">Transferase</keyword>
<evidence type="ECO:0000313" key="5">
    <source>
        <dbReference type="Proteomes" id="UP001209701"/>
    </source>
</evidence>
<proteinExistence type="predicted"/>
<evidence type="ECO:0000256" key="1">
    <source>
        <dbReference type="ARBA" id="ARBA00022679"/>
    </source>
</evidence>
<comment type="caution">
    <text evidence="4">The sequence shown here is derived from an EMBL/GenBank/DDBJ whole genome shotgun (WGS) entry which is preliminary data.</text>
</comment>
<protein>
    <submittedName>
        <fullName evidence="4">GNAT family N-acetyltransferase</fullName>
    </submittedName>
</protein>
<accession>A0ABT2YD06</accession>
<dbReference type="PANTHER" id="PTHR43877">
    <property type="entry name" value="AMINOALKYLPHOSPHONATE N-ACETYLTRANSFERASE-RELATED-RELATED"/>
    <property type="match status" value="1"/>
</dbReference>
<feature type="domain" description="N-acetyltransferase" evidence="3">
    <location>
        <begin position="9"/>
        <end position="157"/>
    </location>
</feature>
<dbReference type="Pfam" id="PF00583">
    <property type="entry name" value="Acetyltransf_1"/>
    <property type="match status" value="1"/>
</dbReference>
<reference evidence="4 5" key="1">
    <citation type="submission" date="2021-11" db="EMBL/GenBank/DDBJ databases">
        <authorList>
            <person name="Liang Q."/>
            <person name="Mou H."/>
            <person name="Liu Z."/>
        </authorList>
    </citation>
    <scope>NUCLEOTIDE SEQUENCE [LARGE SCALE GENOMIC DNA]</scope>
    <source>
        <strain evidence="4 5">CHU3</strain>
    </source>
</reference>
<dbReference type="EMBL" id="JAJIRN010000003">
    <property type="protein sequence ID" value="MCV2367900.1"/>
    <property type="molecule type" value="Genomic_DNA"/>
</dbReference>
<dbReference type="Proteomes" id="UP001209701">
    <property type="component" value="Unassembled WGS sequence"/>
</dbReference>